<dbReference type="SMART" id="SM00421">
    <property type="entry name" value="HTH_LUXR"/>
    <property type="match status" value="1"/>
</dbReference>
<dbReference type="PANTHER" id="PTHR43214">
    <property type="entry name" value="TWO-COMPONENT RESPONSE REGULATOR"/>
    <property type="match status" value="1"/>
</dbReference>
<evidence type="ECO:0000313" key="3">
    <source>
        <dbReference type="EMBL" id="MBT1704528.1"/>
    </source>
</evidence>
<dbReference type="Proteomes" id="UP000772618">
    <property type="component" value="Unassembled WGS sequence"/>
</dbReference>
<reference evidence="3 4" key="1">
    <citation type="submission" date="2021-05" db="EMBL/GenBank/DDBJ databases">
        <title>A Polyphasic approach of four new species of the genus Ohtaekwangia: Ohtaekwangia histidinii sp. nov., Ohtaekwangia cretensis sp. nov., Ohtaekwangia indiensis sp. nov., Ohtaekwangia reichenbachii sp. nov. from diverse environment.</title>
        <authorList>
            <person name="Octaviana S."/>
        </authorList>
    </citation>
    <scope>NUCLEOTIDE SEQUENCE [LARGE SCALE GENOMIC DNA]</scope>
    <source>
        <strain evidence="3 4">PWU20</strain>
    </source>
</reference>
<accession>A0ABS5VTY8</accession>
<comment type="caution">
    <text evidence="3">The sequence shown here is derived from an EMBL/GenBank/DDBJ whole genome shotgun (WGS) entry which is preliminary data.</text>
</comment>
<protein>
    <submittedName>
        <fullName evidence="3">Response regulator transcription factor</fullName>
    </submittedName>
</protein>
<dbReference type="InterPro" id="IPR039420">
    <property type="entry name" value="WalR-like"/>
</dbReference>
<dbReference type="InterPro" id="IPR000792">
    <property type="entry name" value="Tscrpt_reg_LuxR_C"/>
</dbReference>
<dbReference type="InterPro" id="IPR016032">
    <property type="entry name" value="Sig_transdc_resp-reg_C-effctor"/>
</dbReference>
<keyword evidence="1" id="KW-0238">DNA-binding</keyword>
<dbReference type="RefSeq" id="WP_254154488.1">
    <property type="nucleotide sequence ID" value="NZ_JAHESD010000033.1"/>
</dbReference>
<dbReference type="CDD" id="cd06170">
    <property type="entry name" value="LuxR_C_like"/>
    <property type="match status" value="1"/>
</dbReference>
<dbReference type="Gene3D" id="3.40.50.2300">
    <property type="match status" value="1"/>
</dbReference>
<feature type="domain" description="HTH luxR-type" evidence="2">
    <location>
        <begin position="141"/>
        <end position="206"/>
    </location>
</feature>
<dbReference type="PROSITE" id="PS50043">
    <property type="entry name" value="HTH_LUXR_2"/>
    <property type="match status" value="1"/>
</dbReference>
<sequence>MKKSRKRILIIDKNQILKDAFVKEMASEDYNVVGFYKDVKAAFLSLLKSRPEIIVVVVDSNDELVVRTIGKIKSQFPAIKLLVQCDLDYDDLIFDLLTIGLAGLSNISRTWESMEQILHDVDRGVYPITPAVTRKIFESFQLNKFAELSTRQNEILRLMIMGATYSTIADKLGISRETAKTHMKNLYRKLQVHSKEEALAKAVEDKLILVI</sequence>
<gene>
    <name evidence="3" type="ORF">KK060_14635</name>
</gene>
<evidence type="ECO:0000256" key="1">
    <source>
        <dbReference type="ARBA" id="ARBA00023125"/>
    </source>
</evidence>
<dbReference type="Pfam" id="PF00196">
    <property type="entry name" value="GerE"/>
    <property type="match status" value="1"/>
</dbReference>
<proteinExistence type="predicted"/>
<dbReference type="PRINTS" id="PR00038">
    <property type="entry name" value="HTHLUXR"/>
</dbReference>
<organism evidence="3 4">
    <name type="scientific">Chryseosolibacter indicus</name>
    <dbReference type="NCBI Taxonomy" id="2782351"/>
    <lineage>
        <taxon>Bacteria</taxon>
        <taxon>Pseudomonadati</taxon>
        <taxon>Bacteroidota</taxon>
        <taxon>Cytophagia</taxon>
        <taxon>Cytophagales</taxon>
        <taxon>Chryseotaleaceae</taxon>
        <taxon>Chryseosolibacter</taxon>
    </lineage>
</organism>
<evidence type="ECO:0000313" key="4">
    <source>
        <dbReference type="Proteomes" id="UP000772618"/>
    </source>
</evidence>
<name>A0ABS5VTY8_9BACT</name>
<keyword evidence="4" id="KW-1185">Reference proteome</keyword>
<evidence type="ECO:0000259" key="2">
    <source>
        <dbReference type="PROSITE" id="PS50043"/>
    </source>
</evidence>
<dbReference type="SUPFAM" id="SSF46894">
    <property type="entry name" value="C-terminal effector domain of the bipartite response regulators"/>
    <property type="match status" value="1"/>
</dbReference>
<dbReference type="EMBL" id="JAHESD010000033">
    <property type="protein sequence ID" value="MBT1704528.1"/>
    <property type="molecule type" value="Genomic_DNA"/>
</dbReference>
<dbReference type="PANTHER" id="PTHR43214:SF43">
    <property type="entry name" value="TWO-COMPONENT RESPONSE REGULATOR"/>
    <property type="match status" value="1"/>
</dbReference>